<protein>
    <submittedName>
        <fullName evidence="2">Uncharacterized protein</fullName>
    </submittedName>
</protein>
<accession>A0A7J5YC23</accession>
<sequence length="63" mass="7380">MAAMCRKEDGEDRIRTTITNPHHKEPDQNQQRCQTVRPPPPSRPRPQRLCRHQGRPGQMNALR</sequence>
<evidence type="ECO:0000313" key="2">
    <source>
        <dbReference type="EMBL" id="KAF3847004.1"/>
    </source>
</evidence>
<comment type="caution">
    <text evidence="2">The sequence shown here is derived from an EMBL/GenBank/DDBJ whole genome shotgun (WGS) entry which is preliminary data.</text>
</comment>
<evidence type="ECO:0000313" key="3">
    <source>
        <dbReference type="Proteomes" id="UP000518266"/>
    </source>
</evidence>
<proteinExistence type="predicted"/>
<feature type="compositionally biased region" description="Basic residues" evidence="1">
    <location>
        <begin position="45"/>
        <end position="54"/>
    </location>
</feature>
<dbReference type="AlphaFoldDB" id="A0A7J5YC23"/>
<name>A0A7J5YC23_DISMA</name>
<evidence type="ECO:0000256" key="1">
    <source>
        <dbReference type="SAM" id="MobiDB-lite"/>
    </source>
</evidence>
<dbReference type="EMBL" id="JAAKFY010000014">
    <property type="protein sequence ID" value="KAF3847004.1"/>
    <property type="molecule type" value="Genomic_DNA"/>
</dbReference>
<organism evidence="2 3">
    <name type="scientific">Dissostichus mawsoni</name>
    <name type="common">Antarctic cod</name>
    <dbReference type="NCBI Taxonomy" id="36200"/>
    <lineage>
        <taxon>Eukaryota</taxon>
        <taxon>Metazoa</taxon>
        <taxon>Chordata</taxon>
        <taxon>Craniata</taxon>
        <taxon>Vertebrata</taxon>
        <taxon>Euteleostomi</taxon>
        <taxon>Actinopterygii</taxon>
        <taxon>Neopterygii</taxon>
        <taxon>Teleostei</taxon>
        <taxon>Neoteleostei</taxon>
        <taxon>Acanthomorphata</taxon>
        <taxon>Eupercaria</taxon>
        <taxon>Perciformes</taxon>
        <taxon>Notothenioidei</taxon>
        <taxon>Nototheniidae</taxon>
        <taxon>Dissostichus</taxon>
    </lineage>
</organism>
<reference evidence="2 3" key="1">
    <citation type="submission" date="2020-03" db="EMBL/GenBank/DDBJ databases">
        <title>Dissostichus mawsoni Genome sequencing and assembly.</title>
        <authorList>
            <person name="Park H."/>
        </authorList>
    </citation>
    <scope>NUCLEOTIDE SEQUENCE [LARGE SCALE GENOMIC DNA]</scope>
    <source>
        <strain evidence="2">DM0001</strain>
        <tissue evidence="2">Muscle</tissue>
    </source>
</reference>
<gene>
    <name evidence="2" type="ORF">F7725_004082</name>
</gene>
<feature type="region of interest" description="Disordered" evidence="1">
    <location>
        <begin position="1"/>
        <end position="63"/>
    </location>
</feature>
<dbReference type="Proteomes" id="UP000518266">
    <property type="component" value="Unassembled WGS sequence"/>
</dbReference>
<keyword evidence="3" id="KW-1185">Reference proteome</keyword>
<feature type="compositionally biased region" description="Basic and acidic residues" evidence="1">
    <location>
        <begin position="1"/>
        <end position="15"/>
    </location>
</feature>